<dbReference type="InterPro" id="IPR027470">
    <property type="entry name" value="Cation_efflux_CTD"/>
</dbReference>
<reference evidence="3" key="1">
    <citation type="journal article" date="2014" name="Front. Microbiol.">
        <title>High frequency of phylogenetically diverse reductive dehalogenase-homologous genes in deep subseafloor sedimentary metagenomes.</title>
        <authorList>
            <person name="Kawai M."/>
            <person name="Futagami T."/>
            <person name="Toyoda A."/>
            <person name="Takaki Y."/>
            <person name="Nishi S."/>
            <person name="Hori S."/>
            <person name="Arai W."/>
            <person name="Tsubouchi T."/>
            <person name="Morono Y."/>
            <person name="Uchiyama I."/>
            <person name="Ito T."/>
            <person name="Fujiyama A."/>
            <person name="Inagaki F."/>
            <person name="Takami H."/>
        </authorList>
    </citation>
    <scope>NUCLEOTIDE SEQUENCE</scope>
    <source>
        <strain evidence="3">Expedition CK06-06</strain>
    </source>
</reference>
<accession>X1RUN1</accession>
<comment type="caution">
    <text evidence="3">The sequence shown here is derived from an EMBL/GenBank/DDBJ whole genome shotgun (WGS) entry which is preliminary data.</text>
</comment>
<feature type="non-terminal residue" evidence="3">
    <location>
        <position position="1"/>
    </location>
</feature>
<gene>
    <name evidence="3" type="ORF">S12H4_09669</name>
</gene>
<dbReference type="InterPro" id="IPR050681">
    <property type="entry name" value="CDF/SLC30A"/>
</dbReference>
<name>X1RUN1_9ZZZZ</name>
<organism evidence="3">
    <name type="scientific">marine sediment metagenome</name>
    <dbReference type="NCBI Taxonomy" id="412755"/>
    <lineage>
        <taxon>unclassified sequences</taxon>
        <taxon>metagenomes</taxon>
        <taxon>ecological metagenomes</taxon>
    </lineage>
</organism>
<dbReference type="PANTHER" id="PTHR11562">
    <property type="entry name" value="CATION EFFLUX PROTEIN/ ZINC TRANSPORTER"/>
    <property type="match status" value="1"/>
</dbReference>
<proteinExistence type="inferred from homology"/>
<dbReference type="InterPro" id="IPR036837">
    <property type="entry name" value="Cation_efflux_CTD_sf"/>
</dbReference>
<dbReference type="GO" id="GO:0005886">
    <property type="term" value="C:plasma membrane"/>
    <property type="evidence" value="ECO:0007669"/>
    <property type="project" value="TreeGrafter"/>
</dbReference>
<dbReference type="AlphaFoldDB" id="X1RUN1"/>
<dbReference type="SUPFAM" id="SSF160240">
    <property type="entry name" value="Cation efflux protein cytoplasmic domain-like"/>
    <property type="match status" value="1"/>
</dbReference>
<sequence length="79" mass="9115">PKDVDIDEMAEVIKRRIPGVKAVHDVHVWVITSHMYAMTAHVIVDDIPLSRSREILEKINKLVNGQFNISHTNIQFEVR</sequence>
<comment type="similarity">
    <text evidence="1">Belongs to the cation diffusion facilitator (CDF) transporter (TC 2.A.4) family. SLC30A subfamily.</text>
</comment>
<evidence type="ECO:0000256" key="1">
    <source>
        <dbReference type="ARBA" id="ARBA00008873"/>
    </source>
</evidence>
<dbReference type="Pfam" id="PF16916">
    <property type="entry name" value="ZT_dimer"/>
    <property type="match status" value="1"/>
</dbReference>
<feature type="domain" description="Cation efflux protein cytoplasmic" evidence="2">
    <location>
        <begin position="1"/>
        <end position="77"/>
    </location>
</feature>
<dbReference type="PANTHER" id="PTHR11562:SF17">
    <property type="entry name" value="RE54080P-RELATED"/>
    <property type="match status" value="1"/>
</dbReference>
<dbReference type="Gene3D" id="3.30.70.1350">
    <property type="entry name" value="Cation efflux protein, cytoplasmic domain"/>
    <property type="match status" value="1"/>
</dbReference>
<evidence type="ECO:0000313" key="3">
    <source>
        <dbReference type="EMBL" id="GAI59204.1"/>
    </source>
</evidence>
<dbReference type="GO" id="GO:0005385">
    <property type="term" value="F:zinc ion transmembrane transporter activity"/>
    <property type="evidence" value="ECO:0007669"/>
    <property type="project" value="TreeGrafter"/>
</dbReference>
<evidence type="ECO:0000259" key="2">
    <source>
        <dbReference type="Pfam" id="PF16916"/>
    </source>
</evidence>
<protein>
    <recommendedName>
        <fullName evidence="2">Cation efflux protein cytoplasmic domain-containing protein</fullName>
    </recommendedName>
</protein>
<dbReference type="EMBL" id="BARW01003969">
    <property type="protein sequence ID" value="GAI59204.1"/>
    <property type="molecule type" value="Genomic_DNA"/>
</dbReference>